<evidence type="ECO:0000256" key="3">
    <source>
        <dbReference type="ARBA" id="ARBA00023004"/>
    </source>
</evidence>
<gene>
    <name evidence="7" type="ORF">C7B43_17595</name>
</gene>
<dbReference type="CDD" id="cd01335">
    <property type="entry name" value="Radical_SAM"/>
    <property type="match status" value="1"/>
</dbReference>
<dbReference type="Pfam" id="PF04055">
    <property type="entry name" value="Radical_SAM"/>
    <property type="match status" value="1"/>
</dbReference>
<dbReference type="GO" id="GO:0046872">
    <property type="term" value="F:metal ion binding"/>
    <property type="evidence" value="ECO:0007669"/>
    <property type="project" value="UniProtKB-KW"/>
</dbReference>
<keyword evidence="2" id="KW-0479">Metal-binding</keyword>
<keyword evidence="4" id="KW-0411">Iron-sulfur</keyword>
<dbReference type="PROSITE" id="PS51918">
    <property type="entry name" value="RADICAL_SAM"/>
    <property type="match status" value="1"/>
</dbReference>
<comment type="caution">
    <text evidence="7">The sequence shown here is derived from an EMBL/GenBank/DDBJ whole genome shotgun (WGS) entry which is preliminary data.</text>
</comment>
<keyword evidence="3" id="KW-0408">Iron</keyword>
<evidence type="ECO:0000259" key="6">
    <source>
        <dbReference type="PROSITE" id="PS51918"/>
    </source>
</evidence>
<sequence length="316" mass="35629">MAMIPSLRVSVWSACDLACLYCHKEGNRHPGRHLSDDEVLHLIRAAIPQGLVKVKITGGEPLLRPHLSDLLKQIVRWGLEVSLTTNGTRLALWAQEFREIGLSKVSVSLDTLNPERFRNLCGADRLPLVVGGITAARDAGLPLELNTVLMAGVNEHEWDELIAFARKMQARIQFIELSPATQSREFYEHHHVSLDHLEQLLRTQGEMLEGVRQEGDRPRYRFNGVDVNLCRVVGKTPVPGPRRRGLRLSADGKVYGFEYQQDACLADLAAAYRAGARESELTRIWAQAGSLIHPINQKEVLFHETEFSGKRRRSYF</sequence>
<dbReference type="PANTHER" id="PTHR22960:SF0">
    <property type="entry name" value="MOLYBDENUM COFACTOR BIOSYNTHESIS PROTEIN 1"/>
    <property type="match status" value="1"/>
</dbReference>
<dbReference type="InterPro" id="IPR013785">
    <property type="entry name" value="Aldolase_TIM"/>
</dbReference>
<proteinExistence type="predicted"/>
<dbReference type="GO" id="GO:0006777">
    <property type="term" value="P:Mo-molybdopterin cofactor biosynthetic process"/>
    <property type="evidence" value="ECO:0007669"/>
    <property type="project" value="UniProtKB-KW"/>
</dbReference>
<evidence type="ECO:0000313" key="7">
    <source>
        <dbReference type="EMBL" id="PSR25110.1"/>
    </source>
</evidence>
<reference evidence="7 8" key="1">
    <citation type="journal article" date="2014" name="BMC Genomics">
        <title>Comparison of environmental and isolate Sulfobacillus genomes reveals diverse carbon, sulfur, nitrogen, and hydrogen metabolisms.</title>
        <authorList>
            <person name="Justice N.B."/>
            <person name="Norman A."/>
            <person name="Brown C.T."/>
            <person name="Singh A."/>
            <person name="Thomas B.C."/>
            <person name="Banfield J.F."/>
        </authorList>
    </citation>
    <scope>NUCLEOTIDE SEQUENCE [LARGE SCALE GENOMIC DNA]</scope>
    <source>
        <strain evidence="7">AMDSBA1</strain>
    </source>
</reference>
<organism evidence="7 8">
    <name type="scientific">Sulfobacillus benefaciens</name>
    <dbReference type="NCBI Taxonomy" id="453960"/>
    <lineage>
        <taxon>Bacteria</taxon>
        <taxon>Bacillati</taxon>
        <taxon>Bacillota</taxon>
        <taxon>Clostridia</taxon>
        <taxon>Eubacteriales</taxon>
        <taxon>Clostridiales Family XVII. Incertae Sedis</taxon>
        <taxon>Sulfobacillus</taxon>
    </lineage>
</organism>
<dbReference type="InterPro" id="IPR050105">
    <property type="entry name" value="MoCo_biosynth_MoaA/MoaC"/>
</dbReference>
<feature type="domain" description="Radical SAM core" evidence="6">
    <location>
        <begin position="1"/>
        <end position="217"/>
    </location>
</feature>
<protein>
    <submittedName>
        <fullName evidence="7">GTP 3',8-cyclase MoaA</fullName>
    </submittedName>
</protein>
<dbReference type="GO" id="GO:0051536">
    <property type="term" value="F:iron-sulfur cluster binding"/>
    <property type="evidence" value="ECO:0007669"/>
    <property type="project" value="UniProtKB-KW"/>
</dbReference>
<dbReference type="Gene3D" id="3.20.20.70">
    <property type="entry name" value="Aldolase class I"/>
    <property type="match status" value="1"/>
</dbReference>
<accession>A0A2T2WSA2</accession>
<name>A0A2T2WSA2_9FIRM</name>
<dbReference type="InterPro" id="IPR007197">
    <property type="entry name" value="rSAM"/>
</dbReference>
<evidence type="ECO:0000313" key="8">
    <source>
        <dbReference type="Proteomes" id="UP000242699"/>
    </source>
</evidence>
<dbReference type="InterPro" id="IPR006638">
    <property type="entry name" value="Elp3/MiaA/NifB-like_rSAM"/>
</dbReference>
<dbReference type="SFLD" id="SFLDG01067">
    <property type="entry name" value="SPASM/twitch_domain_containing"/>
    <property type="match status" value="1"/>
</dbReference>
<keyword evidence="1" id="KW-0949">S-adenosyl-L-methionine</keyword>
<dbReference type="SMART" id="SM00729">
    <property type="entry name" value="Elp3"/>
    <property type="match status" value="1"/>
</dbReference>
<dbReference type="PANTHER" id="PTHR22960">
    <property type="entry name" value="MOLYBDOPTERIN COFACTOR SYNTHESIS PROTEIN A"/>
    <property type="match status" value="1"/>
</dbReference>
<keyword evidence="5" id="KW-0501">Molybdenum cofactor biosynthesis</keyword>
<dbReference type="GO" id="GO:0061799">
    <property type="term" value="F:cyclic pyranopterin monophosphate synthase activity"/>
    <property type="evidence" value="ECO:0007669"/>
    <property type="project" value="TreeGrafter"/>
</dbReference>
<dbReference type="GO" id="GO:0061798">
    <property type="term" value="F:GTP 3',8'-cyclase activity"/>
    <property type="evidence" value="ECO:0007669"/>
    <property type="project" value="TreeGrafter"/>
</dbReference>
<evidence type="ECO:0000256" key="5">
    <source>
        <dbReference type="ARBA" id="ARBA00023150"/>
    </source>
</evidence>
<dbReference type="SUPFAM" id="SSF102114">
    <property type="entry name" value="Radical SAM enzymes"/>
    <property type="match status" value="1"/>
</dbReference>
<dbReference type="SFLD" id="SFLDS00029">
    <property type="entry name" value="Radical_SAM"/>
    <property type="match status" value="1"/>
</dbReference>
<dbReference type="Proteomes" id="UP000242699">
    <property type="component" value="Unassembled WGS sequence"/>
</dbReference>
<evidence type="ECO:0000256" key="2">
    <source>
        <dbReference type="ARBA" id="ARBA00022723"/>
    </source>
</evidence>
<dbReference type="InterPro" id="IPR058240">
    <property type="entry name" value="rSAM_sf"/>
</dbReference>
<dbReference type="SFLD" id="SFLDG01386">
    <property type="entry name" value="main_SPASM_domain-containing"/>
    <property type="match status" value="1"/>
</dbReference>
<evidence type="ECO:0000256" key="1">
    <source>
        <dbReference type="ARBA" id="ARBA00022691"/>
    </source>
</evidence>
<dbReference type="EMBL" id="PXYT01000060">
    <property type="protein sequence ID" value="PSR25110.1"/>
    <property type="molecule type" value="Genomic_DNA"/>
</dbReference>
<dbReference type="AlphaFoldDB" id="A0A2T2WSA2"/>
<evidence type="ECO:0000256" key="4">
    <source>
        <dbReference type="ARBA" id="ARBA00023014"/>
    </source>
</evidence>